<reference evidence="4 5" key="1">
    <citation type="submission" date="2018-11" db="EMBL/GenBank/DDBJ databases">
        <title>Gordonia insulae sp. nov., isolated from an island soil.</title>
        <authorList>
            <person name="Kim Y.S."/>
            <person name="Kim S.B."/>
        </authorList>
    </citation>
    <scope>NUCLEOTIDE SEQUENCE [LARGE SCALE GENOMIC DNA]</scope>
    <source>
        <strain evidence="4 5">MMS17-SY073</strain>
    </source>
</reference>
<keyword evidence="1" id="KW-0812">Transmembrane</keyword>
<keyword evidence="5" id="KW-1185">Reference proteome</keyword>
<dbReference type="GO" id="GO:0005576">
    <property type="term" value="C:extracellular region"/>
    <property type="evidence" value="ECO:0007669"/>
    <property type="project" value="TreeGrafter"/>
</dbReference>
<proteinExistence type="predicted"/>
<keyword evidence="1" id="KW-1133">Transmembrane helix</keyword>
<feature type="domain" description="Mce/MlaD" evidence="2">
    <location>
        <begin position="41"/>
        <end position="114"/>
    </location>
</feature>
<dbReference type="AlphaFoldDB" id="A0A3G8JF76"/>
<sequence length="344" mass="36411">MSRGQASLRKPLIGFSLFAVVAIVLTYVIWSTLERSLPGDTHSYSTYFNDASGLASGDDVRMAGVRVGRVSDISLDDGRARVTFDVQTDQQVFTNTQAAIRYQNLIGQRYLSLTLVKDAQSAPLAAGSSLKQPSEDSFDVTRLLAGFQPVFETLKPEQVNALSEGLIQTFQGNKVSLSYTVAEVGTLASDMADRDVVIGAIINNLSGVMRDLAKQGNQVGTVIDSIGNLIHNLNANSAAFGKSVAQIGETASGFADVLAQSRSSLAGAATDARAATNTLIANGAKLDRLAGQLPVFLGHFPLVLGQGNYLNIYACDLDIAIGDVLFPPGLINKIGGTKHSEVCR</sequence>
<dbReference type="InterPro" id="IPR003399">
    <property type="entry name" value="Mce/MlaD"/>
</dbReference>
<dbReference type="InterPro" id="IPR024516">
    <property type="entry name" value="Mce_C"/>
</dbReference>
<keyword evidence="1" id="KW-0472">Membrane</keyword>
<dbReference type="Proteomes" id="UP000271469">
    <property type="component" value="Chromosome"/>
</dbReference>
<dbReference type="GO" id="GO:0051701">
    <property type="term" value="P:biological process involved in interaction with host"/>
    <property type="evidence" value="ECO:0007669"/>
    <property type="project" value="TreeGrafter"/>
</dbReference>
<dbReference type="NCBIfam" id="TIGR00996">
    <property type="entry name" value="Mtu_fam_mce"/>
    <property type="match status" value="1"/>
</dbReference>
<feature type="domain" description="Mammalian cell entry C-terminal" evidence="3">
    <location>
        <begin position="121"/>
        <end position="281"/>
    </location>
</feature>
<dbReference type="OrthoDB" id="338143at2"/>
<evidence type="ECO:0000256" key="1">
    <source>
        <dbReference type="SAM" id="Phobius"/>
    </source>
</evidence>
<accession>A0A3G8JF76</accession>
<dbReference type="PANTHER" id="PTHR33371:SF17">
    <property type="entry name" value="MCE-FAMILY PROTEIN MCE1B"/>
    <property type="match status" value="1"/>
</dbReference>
<dbReference type="RefSeq" id="WP_124706728.1">
    <property type="nucleotide sequence ID" value="NZ_CP033972.1"/>
</dbReference>
<gene>
    <name evidence="4" type="ORF">D7316_00306</name>
</gene>
<protein>
    <submittedName>
        <fullName evidence="4">Uncharacterized protein</fullName>
    </submittedName>
</protein>
<dbReference type="KEGG" id="gom:D7316_00306"/>
<evidence type="ECO:0000313" key="4">
    <source>
        <dbReference type="EMBL" id="AZG43737.1"/>
    </source>
</evidence>
<dbReference type="EMBL" id="CP033972">
    <property type="protein sequence ID" value="AZG43737.1"/>
    <property type="molecule type" value="Genomic_DNA"/>
</dbReference>
<feature type="transmembrane region" description="Helical" evidence="1">
    <location>
        <begin position="12"/>
        <end position="30"/>
    </location>
</feature>
<dbReference type="InterPro" id="IPR005693">
    <property type="entry name" value="Mce"/>
</dbReference>
<dbReference type="Pfam" id="PF02470">
    <property type="entry name" value="MlaD"/>
    <property type="match status" value="1"/>
</dbReference>
<evidence type="ECO:0000259" key="2">
    <source>
        <dbReference type="Pfam" id="PF02470"/>
    </source>
</evidence>
<name>A0A3G8JF76_9ACTN</name>
<evidence type="ECO:0000313" key="5">
    <source>
        <dbReference type="Proteomes" id="UP000271469"/>
    </source>
</evidence>
<organism evidence="4 5">
    <name type="scientific">Gordonia insulae</name>
    <dbReference type="NCBI Taxonomy" id="2420509"/>
    <lineage>
        <taxon>Bacteria</taxon>
        <taxon>Bacillati</taxon>
        <taxon>Actinomycetota</taxon>
        <taxon>Actinomycetes</taxon>
        <taxon>Mycobacteriales</taxon>
        <taxon>Gordoniaceae</taxon>
        <taxon>Gordonia</taxon>
    </lineage>
</organism>
<evidence type="ECO:0000259" key="3">
    <source>
        <dbReference type="Pfam" id="PF11887"/>
    </source>
</evidence>
<dbReference type="InterPro" id="IPR052336">
    <property type="entry name" value="MlaD_Phospholipid_Transporter"/>
</dbReference>
<dbReference type="PANTHER" id="PTHR33371">
    <property type="entry name" value="INTERMEMBRANE PHOSPHOLIPID TRANSPORT SYSTEM BINDING PROTEIN MLAD-RELATED"/>
    <property type="match status" value="1"/>
</dbReference>
<dbReference type="Pfam" id="PF11887">
    <property type="entry name" value="Mce4_CUP1"/>
    <property type="match status" value="1"/>
</dbReference>